<keyword evidence="2" id="KW-1185">Reference proteome</keyword>
<evidence type="ECO:0000313" key="2">
    <source>
        <dbReference type="Proteomes" id="UP000765509"/>
    </source>
</evidence>
<comment type="caution">
    <text evidence="1">The sequence shown here is derived from an EMBL/GenBank/DDBJ whole genome shotgun (WGS) entry which is preliminary data.</text>
</comment>
<evidence type="ECO:0000313" key="1">
    <source>
        <dbReference type="EMBL" id="MBW0490116.1"/>
    </source>
</evidence>
<name>A0A9Q3CX95_9BASI</name>
<organism evidence="1 2">
    <name type="scientific">Austropuccinia psidii MF-1</name>
    <dbReference type="NCBI Taxonomy" id="1389203"/>
    <lineage>
        <taxon>Eukaryota</taxon>
        <taxon>Fungi</taxon>
        <taxon>Dikarya</taxon>
        <taxon>Basidiomycota</taxon>
        <taxon>Pucciniomycotina</taxon>
        <taxon>Pucciniomycetes</taxon>
        <taxon>Pucciniales</taxon>
        <taxon>Sphaerophragmiaceae</taxon>
        <taxon>Austropuccinia</taxon>
    </lineage>
</organism>
<dbReference type="EMBL" id="AVOT02010416">
    <property type="protein sequence ID" value="MBW0490116.1"/>
    <property type="molecule type" value="Genomic_DNA"/>
</dbReference>
<dbReference type="AlphaFoldDB" id="A0A9Q3CX95"/>
<reference evidence="1" key="1">
    <citation type="submission" date="2021-03" db="EMBL/GenBank/DDBJ databases">
        <title>Draft genome sequence of rust myrtle Austropuccinia psidii MF-1, a brazilian biotype.</title>
        <authorList>
            <person name="Quecine M.C."/>
            <person name="Pachon D.M.R."/>
            <person name="Bonatelli M.L."/>
            <person name="Correr F.H."/>
            <person name="Franceschini L.M."/>
            <person name="Leite T.F."/>
            <person name="Margarido G.R.A."/>
            <person name="Almeida C.A."/>
            <person name="Ferrarezi J.A."/>
            <person name="Labate C.A."/>
        </authorList>
    </citation>
    <scope>NUCLEOTIDE SEQUENCE</scope>
    <source>
        <strain evidence="1">MF-1</strain>
    </source>
</reference>
<protein>
    <submittedName>
        <fullName evidence="1">Uncharacterized protein</fullName>
    </submittedName>
</protein>
<accession>A0A9Q3CX95</accession>
<sequence>MSEEDQSILTSYSNLVPVIKFLSTFNTSGIPTSNPSKQAFTLVWYSGAHHLRWGVLSQPHVITPSGFHGKYSLTPCYGQLDHFGLLWPLGQILKPLALLANSPPHQPPGQDLCFGPGGPSGLQEAGGPSIHHHGLWPNPFDYVV</sequence>
<dbReference type="Proteomes" id="UP000765509">
    <property type="component" value="Unassembled WGS sequence"/>
</dbReference>
<gene>
    <name evidence="1" type="ORF">O181_029831</name>
</gene>
<proteinExistence type="predicted"/>